<proteinExistence type="predicted"/>
<evidence type="ECO:0000256" key="7">
    <source>
        <dbReference type="SAM" id="Phobius"/>
    </source>
</evidence>
<sequence length="148" mass="16370">MTSQKHRTILYGVTILLLVVAIVAYAAFPVPTPEEPIRLMYHTNAGKVLFDHQTHASAGGFALSCTDCHHLHVGEEIEPVSCAMCHPPRPEGMAVPESCFDCHMPDEIEDPMIMKRSDALHEQCMSCHEHYGKGPTFGPDECAKCHVM</sequence>
<comment type="cofactor">
    <cofactor evidence="6">
        <name>heme c</name>
        <dbReference type="ChEBI" id="CHEBI:61717"/>
    </cofactor>
    <text evidence="6">Binds 4 heme c groups covalently per monomer.</text>
</comment>
<name>A0AA41UIX1_9BACT</name>
<dbReference type="InterPro" id="IPR036280">
    <property type="entry name" value="Multihaem_cyt_sf"/>
</dbReference>
<feature type="binding site" description="covalent" evidence="6">
    <location>
        <position position="85"/>
    </location>
    <ligand>
        <name>heme c</name>
        <dbReference type="ChEBI" id="CHEBI:61717"/>
        <label>2</label>
    </ligand>
</feature>
<dbReference type="Gene3D" id="3.90.10.10">
    <property type="entry name" value="Cytochrome C3"/>
    <property type="match status" value="1"/>
</dbReference>
<evidence type="ECO:0000256" key="4">
    <source>
        <dbReference type="ARBA" id="ARBA00022982"/>
    </source>
</evidence>
<evidence type="ECO:0000256" key="5">
    <source>
        <dbReference type="ARBA" id="ARBA00023004"/>
    </source>
</evidence>
<dbReference type="SUPFAM" id="SSF48695">
    <property type="entry name" value="Multiheme cytochromes"/>
    <property type="match status" value="1"/>
</dbReference>
<feature type="binding site" description="axial binding residue" evidence="6">
    <location>
        <position position="142"/>
    </location>
    <ligand>
        <name>heme c</name>
        <dbReference type="ChEBI" id="CHEBI:61717"/>
        <label>1</label>
    </ligand>
    <ligandPart>
        <name>Fe</name>
        <dbReference type="ChEBI" id="CHEBI:18248"/>
    </ligandPart>
</feature>
<dbReference type="GO" id="GO:0020037">
    <property type="term" value="F:heme binding"/>
    <property type="evidence" value="ECO:0007669"/>
    <property type="project" value="InterPro"/>
</dbReference>
<dbReference type="PRINTS" id="PR00609">
    <property type="entry name" value="CYTOCHROMEC3"/>
</dbReference>
<dbReference type="InterPro" id="IPR002322">
    <property type="entry name" value="Cyt_c_III"/>
</dbReference>
<feature type="binding site" description="axial binding residue" evidence="6">
    <location>
        <position position="55"/>
    </location>
    <ligand>
        <name>heme c</name>
        <dbReference type="ChEBI" id="CHEBI:61717"/>
        <label>1</label>
    </ligand>
    <ligandPart>
        <name>Fe</name>
        <dbReference type="ChEBI" id="CHEBI:18248"/>
    </ligandPart>
</feature>
<feature type="binding site" description="axial binding residue" evidence="6">
    <location>
        <position position="68"/>
    </location>
    <ligand>
        <name>heme c</name>
        <dbReference type="ChEBI" id="CHEBI:61717"/>
        <label>1</label>
    </ligand>
    <ligandPart>
        <name>Fe</name>
        <dbReference type="ChEBI" id="CHEBI:18248"/>
    </ligandPart>
</feature>
<feature type="binding site" description="axial binding residue" evidence="6">
    <location>
        <position position="69"/>
    </location>
    <ligand>
        <name>heme c</name>
        <dbReference type="ChEBI" id="CHEBI:61717"/>
        <label>2</label>
    </ligand>
    <ligandPart>
        <name>Fe</name>
        <dbReference type="ChEBI" id="CHEBI:18248"/>
    </ligandPart>
</feature>
<dbReference type="Proteomes" id="UP001165427">
    <property type="component" value="Unassembled WGS sequence"/>
</dbReference>
<feature type="binding site" description="axial binding residue" evidence="6">
    <location>
        <position position="128"/>
    </location>
    <ligand>
        <name>heme c</name>
        <dbReference type="ChEBI" id="CHEBI:61717"/>
        <label>1</label>
    </ligand>
    <ligandPart>
        <name>Fe</name>
        <dbReference type="ChEBI" id="CHEBI:18248"/>
    </ligandPart>
</feature>
<organism evidence="8 9">
    <name type="scientific">Desulfatitalea alkaliphila</name>
    <dbReference type="NCBI Taxonomy" id="2929485"/>
    <lineage>
        <taxon>Bacteria</taxon>
        <taxon>Pseudomonadati</taxon>
        <taxon>Thermodesulfobacteriota</taxon>
        <taxon>Desulfobacteria</taxon>
        <taxon>Desulfobacterales</taxon>
        <taxon>Desulfosarcinaceae</taxon>
        <taxon>Desulfatitalea</taxon>
    </lineage>
</organism>
<keyword evidence="7" id="KW-1133">Transmembrane helix</keyword>
<dbReference type="AlphaFoldDB" id="A0AA41UIX1"/>
<evidence type="ECO:0000313" key="9">
    <source>
        <dbReference type="Proteomes" id="UP001165427"/>
    </source>
</evidence>
<keyword evidence="7" id="KW-0812">Transmembrane</keyword>
<dbReference type="EMBL" id="JALJRB010000011">
    <property type="protein sequence ID" value="MCJ8501225.1"/>
    <property type="molecule type" value="Genomic_DNA"/>
</dbReference>
<accession>A0AA41UIX1</accession>
<dbReference type="RefSeq" id="WP_246907970.1">
    <property type="nucleotide sequence ID" value="NZ_JALJRB010000011.1"/>
</dbReference>
<feature type="binding site" description="axial binding residue" evidence="6">
    <location>
        <position position="65"/>
    </location>
    <ligand>
        <name>heme c</name>
        <dbReference type="ChEBI" id="CHEBI:61717"/>
        <label>1</label>
    </ligand>
    <ligandPart>
        <name>Fe</name>
        <dbReference type="ChEBI" id="CHEBI:18248"/>
    </ligandPart>
</feature>
<dbReference type="CDD" id="cd08168">
    <property type="entry name" value="Cytochrom_C3"/>
    <property type="match status" value="1"/>
</dbReference>
<feature type="binding site" description="axial binding residue" evidence="6">
    <location>
        <position position="82"/>
    </location>
    <ligand>
        <name>heme c</name>
        <dbReference type="ChEBI" id="CHEBI:61717"/>
        <label>1</label>
    </ligand>
    <ligandPart>
        <name>Fe</name>
        <dbReference type="ChEBI" id="CHEBI:18248"/>
    </ligandPart>
</feature>
<reference evidence="8" key="1">
    <citation type="submission" date="2022-04" db="EMBL/GenBank/DDBJ databases">
        <title>Desulfatitalea alkaliphila sp. nov., a novel anaerobic sulfate-reducing bacterium isolated from terrestrial mud volcano, Taman Peninsula, Russia.</title>
        <authorList>
            <person name="Khomyakova M.A."/>
            <person name="Merkel A.Y."/>
            <person name="Slobodkin A.I."/>
        </authorList>
    </citation>
    <scope>NUCLEOTIDE SEQUENCE</scope>
    <source>
        <strain evidence="8">M08but</strain>
    </source>
</reference>
<feature type="binding site" description="axial binding residue" evidence="6">
    <location>
        <position position="52"/>
    </location>
    <ligand>
        <name>heme c</name>
        <dbReference type="ChEBI" id="CHEBI:61717"/>
        <label>1</label>
    </ligand>
    <ligandPart>
        <name>Fe</name>
        <dbReference type="ChEBI" id="CHEBI:18248"/>
    </ligandPart>
</feature>
<keyword evidence="4" id="KW-0249">Electron transport</keyword>
<keyword evidence="5 6" id="KW-0408">Iron</keyword>
<keyword evidence="1" id="KW-0813">Transport</keyword>
<dbReference type="GO" id="GO:0046872">
    <property type="term" value="F:metal ion binding"/>
    <property type="evidence" value="ECO:0007669"/>
    <property type="project" value="UniProtKB-KW"/>
</dbReference>
<protein>
    <submittedName>
        <fullName evidence="8">Cytochrome c family protein</fullName>
    </submittedName>
</protein>
<keyword evidence="7" id="KW-0472">Membrane</keyword>
<evidence type="ECO:0000256" key="2">
    <source>
        <dbReference type="ARBA" id="ARBA00022617"/>
    </source>
</evidence>
<feature type="binding site" description="axial binding residue" evidence="6">
    <location>
        <position position="146"/>
    </location>
    <ligand>
        <name>heme c</name>
        <dbReference type="ChEBI" id="CHEBI:61717"/>
        <label>1</label>
    </ligand>
    <ligandPart>
        <name>Fe</name>
        <dbReference type="ChEBI" id="CHEBI:18248"/>
    </ligandPart>
</feature>
<gene>
    <name evidence="8" type="ORF">MRX98_11630</name>
</gene>
<feature type="binding site" description="axial binding residue" evidence="6">
    <location>
        <position position="145"/>
    </location>
    <ligand>
        <name>heme c</name>
        <dbReference type="ChEBI" id="CHEBI:61717"/>
        <label>1</label>
    </ligand>
    <ligandPart>
        <name>Fe</name>
        <dbReference type="ChEBI" id="CHEBI:18248"/>
    </ligandPart>
</feature>
<feature type="binding site" description="axial binding residue" evidence="6">
    <location>
        <position position="127"/>
    </location>
    <ligand>
        <name>heme c</name>
        <dbReference type="ChEBI" id="CHEBI:61717"/>
        <label>1</label>
    </ligand>
    <ligandPart>
        <name>Fe</name>
        <dbReference type="ChEBI" id="CHEBI:18248"/>
    </ligandPart>
</feature>
<dbReference type="GO" id="GO:0009055">
    <property type="term" value="F:electron transfer activity"/>
    <property type="evidence" value="ECO:0007669"/>
    <property type="project" value="InterPro"/>
</dbReference>
<comment type="caution">
    <text evidence="8">The sequence shown here is derived from an EMBL/GenBank/DDBJ whole genome shotgun (WGS) entry which is preliminary data.</text>
</comment>
<feature type="transmembrane region" description="Helical" evidence="7">
    <location>
        <begin position="9"/>
        <end position="28"/>
    </location>
</feature>
<evidence type="ECO:0000256" key="6">
    <source>
        <dbReference type="PIRSR" id="PIRSR602322-1"/>
    </source>
</evidence>
<keyword evidence="2 6" id="KW-0349">Heme</keyword>
<feature type="binding site" description="axial binding residue" evidence="6">
    <location>
        <position position="124"/>
    </location>
    <ligand>
        <name>heme c</name>
        <dbReference type="ChEBI" id="CHEBI:61717"/>
        <label>1</label>
    </ligand>
    <ligandPart>
        <name>Fe</name>
        <dbReference type="ChEBI" id="CHEBI:18248"/>
    </ligandPart>
</feature>
<keyword evidence="3 6" id="KW-0479">Metal-binding</keyword>
<feature type="binding site" description="axial binding residue" evidence="6">
    <location>
        <position position="86"/>
    </location>
    <ligand>
        <name>heme c</name>
        <dbReference type="ChEBI" id="CHEBI:61717"/>
        <label>2</label>
    </ligand>
    <ligandPart>
        <name>Fe</name>
        <dbReference type="ChEBI" id="CHEBI:18248"/>
    </ligandPart>
</feature>
<keyword evidence="9" id="KW-1185">Reference proteome</keyword>
<evidence type="ECO:0000256" key="3">
    <source>
        <dbReference type="ARBA" id="ARBA00022723"/>
    </source>
</evidence>
<evidence type="ECO:0000313" key="8">
    <source>
        <dbReference type="EMBL" id="MCJ8501225.1"/>
    </source>
</evidence>
<evidence type="ECO:0000256" key="1">
    <source>
        <dbReference type="ARBA" id="ARBA00022448"/>
    </source>
</evidence>
<feature type="binding site" description="axial binding residue" evidence="6">
    <location>
        <position position="70"/>
    </location>
    <ligand>
        <name>heme c</name>
        <dbReference type="ChEBI" id="CHEBI:61717"/>
        <label>1</label>
    </ligand>
    <ligandPart>
        <name>Fe</name>
        <dbReference type="ChEBI" id="CHEBI:18248"/>
    </ligandPart>
</feature>